<dbReference type="InterPro" id="IPR001940">
    <property type="entry name" value="Peptidase_S1C"/>
</dbReference>
<accession>A0ABX3EP71</accession>
<evidence type="ECO:0000256" key="2">
    <source>
        <dbReference type="ARBA" id="ARBA00022670"/>
    </source>
</evidence>
<protein>
    <submittedName>
        <fullName evidence="7">Trypsin</fullName>
    </submittedName>
</protein>
<feature type="domain" description="PDZ" evidence="6">
    <location>
        <begin position="278"/>
        <end position="349"/>
    </location>
</feature>
<dbReference type="Pfam" id="PF13365">
    <property type="entry name" value="Trypsin_2"/>
    <property type="match status" value="1"/>
</dbReference>
<proteinExistence type="inferred from homology"/>
<comment type="similarity">
    <text evidence="1">Belongs to the peptidase S1C family.</text>
</comment>
<gene>
    <name evidence="7" type="ORF">A3844_15465</name>
</gene>
<organism evidence="7 8">
    <name type="scientific">Paenibacillus helianthi</name>
    <dbReference type="NCBI Taxonomy" id="1349432"/>
    <lineage>
        <taxon>Bacteria</taxon>
        <taxon>Bacillati</taxon>
        <taxon>Bacillota</taxon>
        <taxon>Bacilli</taxon>
        <taxon>Bacillales</taxon>
        <taxon>Paenibacillaceae</taxon>
        <taxon>Paenibacillus</taxon>
    </lineage>
</organism>
<dbReference type="InterPro" id="IPR009003">
    <property type="entry name" value="Peptidase_S1_PA"/>
</dbReference>
<evidence type="ECO:0000259" key="6">
    <source>
        <dbReference type="Pfam" id="PF13180"/>
    </source>
</evidence>
<keyword evidence="2" id="KW-0645">Protease</keyword>
<evidence type="ECO:0000256" key="4">
    <source>
        <dbReference type="ARBA" id="ARBA00022825"/>
    </source>
</evidence>
<evidence type="ECO:0000313" key="7">
    <source>
        <dbReference type="EMBL" id="OKP85751.1"/>
    </source>
</evidence>
<dbReference type="Pfam" id="PF13180">
    <property type="entry name" value="PDZ_2"/>
    <property type="match status" value="1"/>
</dbReference>
<evidence type="ECO:0000256" key="3">
    <source>
        <dbReference type="ARBA" id="ARBA00022801"/>
    </source>
</evidence>
<evidence type="ECO:0000256" key="1">
    <source>
        <dbReference type="ARBA" id="ARBA00010541"/>
    </source>
</evidence>
<feature type="region of interest" description="Disordered" evidence="5">
    <location>
        <begin position="357"/>
        <end position="378"/>
    </location>
</feature>
<evidence type="ECO:0000313" key="8">
    <source>
        <dbReference type="Proteomes" id="UP000186058"/>
    </source>
</evidence>
<comment type="caution">
    <text evidence="7">The sequence shown here is derived from an EMBL/GenBank/DDBJ whole genome shotgun (WGS) entry which is preliminary data.</text>
</comment>
<dbReference type="InterPro" id="IPR051201">
    <property type="entry name" value="Chloro_Bact_Ser_Proteases"/>
</dbReference>
<dbReference type="InterPro" id="IPR001478">
    <property type="entry name" value="PDZ"/>
</dbReference>
<sequence>MLLCGVLLSGTGSGAHSALAAAIPDSSQAGAKDFRVGAFKQVGTATAAGKKNVVMTDDAVPQIIKEVSPSVVGIIGKYSGDRSSGPDDRYNLTHGSGIIVKADGWIITNAHVIKDLQNAVVVTSDAKSYNITTSYIDEVSDLALIKINAKSLKPARFASPSSKLQVGEKVIAIGTPISFSLRNSATVGVVSGLNRAVDAAYRLIQSDTAINPGNSGGPLVSMKGEVLGVNSLKYAAVGVENMGFSIPADTVQYIMNQLFKYGEVKRPSLGLELEESWSAIVGLPAQDPLTVTKVVSAEAEQAGITAGDVLYAIDGHRVASLVDINEWFKSYKPGAAVKLLMQSDGDIVTRKLVLGQGDPLTGGEGGEGDGDAEAQTEE</sequence>
<dbReference type="Gene3D" id="2.40.10.10">
    <property type="entry name" value="Trypsin-like serine proteases"/>
    <property type="match status" value="2"/>
</dbReference>
<dbReference type="SUPFAM" id="SSF50156">
    <property type="entry name" value="PDZ domain-like"/>
    <property type="match status" value="1"/>
</dbReference>
<reference evidence="7 8" key="1">
    <citation type="submission" date="2016-03" db="EMBL/GenBank/DDBJ databases">
        <authorList>
            <person name="Sant'Anna F.H."/>
            <person name="Ambrosini A."/>
            <person name="Souza R."/>
            <person name="Bach E."/>
            <person name="Fernandes G."/>
            <person name="Balsanelli E."/>
            <person name="Baura V.A."/>
            <person name="Souza E.M."/>
            <person name="Passaglia L."/>
        </authorList>
    </citation>
    <scope>NUCLEOTIDE SEQUENCE [LARGE SCALE GENOMIC DNA]</scope>
    <source>
        <strain evidence="7 8">P26E</strain>
    </source>
</reference>
<name>A0ABX3EP71_9BACL</name>
<dbReference type="Proteomes" id="UP000186058">
    <property type="component" value="Unassembled WGS sequence"/>
</dbReference>
<dbReference type="PRINTS" id="PR00834">
    <property type="entry name" value="PROTEASES2C"/>
</dbReference>
<keyword evidence="3" id="KW-0378">Hydrolase</keyword>
<feature type="compositionally biased region" description="Acidic residues" evidence="5">
    <location>
        <begin position="366"/>
        <end position="378"/>
    </location>
</feature>
<dbReference type="Gene3D" id="2.30.42.10">
    <property type="match status" value="1"/>
</dbReference>
<dbReference type="InterPro" id="IPR043504">
    <property type="entry name" value="Peptidase_S1_PA_chymotrypsin"/>
</dbReference>
<keyword evidence="8" id="KW-1185">Reference proteome</keyword>
<dbReference type="PANTHER" id="PTHR43343:SF3">
    <property type="entry name" value="PROTEASE DO-LIKE 8, CHLOROPLASTIC"/>
    <property type="match status" value="1"/>
</dbReference>
<dbReference type="EMBL" id="LVWI01000043">
    <property type="protein sequence ID" value="OKP85751.1"/>
    <property type="molecule type" value="Genomic_DNA"/>
</dbReference>
<keyword evidence="4" id="KW-0720">Serine protease</keyword>
<dbReference type="InterPro" id="IPR036034">
    <property type="entry name" value="PDZ_sf"/>
</dbReference>
<dbReference type="SUPFAM" id="SSF50494">
    <property type="entry name" value="Trypsin-like serine proteases"/>
    <property type="match status" value="1"/>
</dbReference>
<evidence type="ECO:0000256" key="5">
    <source>
        <dbReference type="SAM" id="MobiDB-lite"/>
    </source>
</evidence>
<dbReference type="PANTHER" id="PTHR43343">
    <property type="entry name" value="PEPTIDASE S12"/>
    <property type="match status" value="1"/>
</dbReference>